<evidence type="ECO:0008006" key="6">
    <source>
        <dbReference type="Google" id="ProtNLM"/>
    </source>
</evidence>
<dbReference type="AlphaFoldDB" id="A0A6A3HLH3"/>
<evidence type="ECO:0000313" key="2">
    <source>
        <dbReference type="EMBL" id="KAE8970084.1"/>
    </source>
</evidence>
<reference evidence="4 5" key="1">
    <citation type="submission" date="2018-09" db="EMBL/GenBank/DDBJ databases">
        <title>Genomic investigation of the strawberry pathogen Phytophthora fragariae indicates pathogenicity is determined by transcriptional variation in three key races.</title>
        <authorList>
            <person name="Adams T.M."/>
            <person name="Armitage A.D."/>
            <person name="Sobczyk M.K."/>
            <person name="Bates H.J."/>
            <person name="Dunwell J.M."/>
            <person name="Nellist C.F."/>
            <person name="Harrison R.J."/>
        </authorList>
    </citation>
    <scope>NUCLEOTIDE SEQUENCE [LARGE SCALE GENOMIC DNA]</scope>
    <source>
        <strain evidence="3 4">SCRP249</strain>
        <strain evidence="2 5">SCRP324</strain>
    </source>
</reference>
<dbReference type="EMBL" id="QXFU01004205">
    <property type="protein sequence ID" value="KAE8970084.1"/>
    <property type="molecule type" value="Genomic_DNA"/>
</dbReference>
<organism evidence="3 4">
    <name type="scientific">Phytophthora rubi</name>
    <dbReference type="NCBI Taxonomy" id="129364"/>
    <lineage>
        <taxon>Eukaryota</taxon>
        <taxon>Sar</taxon>
        <taxon>Stramenopiles</taxon>
        <taxon>Oomycota</taxon>
        <taxon>Peronosporomycetes</taxon>
        <taxon>Peronosporales</taxon>
        <taxon>Peronosporaceae</taxon>
        <taxon>Phytophthora</taxon>
    </lineage>
</organism>
<proteinExistence type="predicted"/>
<feature type="region of interest" description="Disordered" evidence="1">
    <location>
        <begin position="1"/>
        <end position="57"/>
    </location>
</feature>
<evidence type="ECO:0000313" key="3">
    <source>
        <dbReference type="EMBL" id="KAE8970730.1"/>
    </source>
</evidence>
<gene>
    <name evidence="3" type="ORF">PR001_g27117</name>
    <name evidence="2" type="ORF">PR002_g27228</name>
</gene>
<sequence length="232" mass="27082">MERLEASQERQVEKDRPKGHEFSVFGSSHREEKAMHSHGLDARPPPRNSQGLSPATYFGIRQPGYPNDAAKVEMAQAPQRWTEDIKVDVLGHDLTGMAERYYNQQMEEWWEEQPMLEHAMQRLLHTEVCGRANNLVQDNIFHYTDPAMRVSMLSRLNIARTDYLWQAEGLAHPTQSTEIELRSKLMGRGVMNNVQYDQHDTRKCFKYDKVGHLKAAARRTRQEWRRGHRSGR</sequence>
<evidence type="ECO:0000256" key="1">
    <source>
        <dbReference type="SAM" id="MobiDB-lite"/>
    </source>
</evidence>
<protein>
    <recommendedName>
        <fullName evidence="6">RxLR effector protein</fullName>
    </recommendedName>
</protein>
<dbReference type="Proteomes" id="UP000429607">
    <property type="component" value="Unassembled WGS sequence"/>
</dbReference>
<dbReference type="Proteomes" id="UP000435112">
    <property type="component" value="Unassembled WGS sequence"/>
</dbReference>
<feature type="compositionally biased region" description="Basic and acidic residues" evidence="1">
    <location>
        <begin position="1"/>
        <end position="21"/>
    </location>
</feature>
<accession>A0A6A3HLH3</accession>
<comment type="caution">
    <text evidence="3">The sequence shown here is derived from an EMBL/GenBank/DDBJ whole genome shotgun (WGS) entry which is preliminary data.</text>
</comment>
<dbReference type="OrthoDB" id="10604121at2759"/>
<name>A0A6A3HLH3_9STRA</name>
<evidence type="ECO:0000313" key="5">
    <source>
        <dbReference type="Proteomes" id="UP000435112"/>
    </source>
</evidence>
<dbReference type="EMBL" id="QXFV01004255">
    <property type="protein sequence ID" value="KAE8970730.1"/>
    <property type="molecule type" value="Genomic_DNA"/>
</dbReference>
<evidence type="ECO:0000313" key="4">
    <source>
        <dbReference type="Proteomes" id="UP000429607"/>
    </source>
</evidence>
<feature type="compositionally biased region" description="Basic and acidic residues" evidence="1">
    <location>
        <begin position="28"/>
        <end position="41"/>
    </location>
</feature>